<reference evidence="8 9" key="2">
    <citation type="journal article" date="2009" name="Proc. Natl. Acad. Sci. U.S.A.">
        <title>On the chimeric nature, thermophilic origin, and phylogenetic placement of the Thermotogales.</title>
        <authorList>
            <person name="Zhaxybayeva O."/>
            <person name="Swithers K.S."/>
            <person name="Lapierre P."/>
            <person name="Fournier G.P."/>
            <person name="Bickhart D.M."/>
            <person name="DeBoy R.T."/>
            <person name="Nelson K.E."/>
            <person name="Nesbo C.L."/>
            <person name="Doolittle W.F."/>
            <person name="Gogarten J.P."/>
            <person name="Noll K.M."/>
        </authorList>
    </citation>
    <scope>NUCLEOTIDE SEQUENCE [LARGE SCALE GENOMIC DNA]</scope>
    <source>
        <strain evidence="9">ATCC BAA-301 / DSM 14385 / NBRC 107922 / TMO</strain>
    </source>
</reference>
<dbReference type="Gene3D" id="3.40.50.300">
    <property type="entry name" value="P-loop containing nucleotide triphosphate hydrolases"/>
    <property type="match status" value="1"/>
</dbReference>
<feature type="domain" description="PhoH-like protein" evidence="7">
    <location>
        <begin position="119"/>
        <end position="322"/>
    </location>
</feature>
<evidence type="ECO:0000256" key="2">
    <source>
        <dbReference type="ARBA" id="ARBA00010393"/>
    </source>
</evidence>
<dbReference type="InterPro" id="IPR027417">
    <property type="entry name" value="P-loop_NTPase"/>
</dbReference>
<evidence type="ECO:0000256" key="1">
    <source>
        <dbReference type="ARBA" id="ARBA00004496"/>
    </source>
</evidence>
<dbReference type="InterPro" id="IPR051451">
    <property type="entry name" value="PhoH2-like"/>
</dbReference>
<dbReference type="KEGG" id="tle:Tlet_1972"/>
<dbReference type="PANTHER" id="PTHR30473:SF1">
    <property type="entry name" value="PHOH-LIKE PROTEIN"/>
    <property type="match status" value="1"/>
</dbReference>
<dbReference type="STRING" id="416591.Tlet_1972"/>
<evidence type="ECO:0000256" key="5">
    <source>
        <dbReference type="ARBA" id="ARBA00022840"/>
    </source>
</evidence>
<dbReference type="Pfam" id="PF02562">
    <property type="entry name" value="PhoH"/>
    <property type="match status" value="1"/>
</dbReference>
<dbReference type="GO" id="GO:0005524">
    <property type="term" value="F:ATP binding"/>
    <property type="evidence" value="ECO:0007669"/>
    <property type="project" value="UniProtKB-KW"/>
</dbReference>
<comment type="subcellular location">
    <subcellularLocation>
        <location evidence="1">Cytoplasm</location>
    </subcellularLocation>
</comment>
<name>A8F8P2_PSELT</name>
<keyword evidence="9" id="KW-1185">Reference proteome</keyword>
<dbReference type="SUPFAM" id="SSF52540">
    <property type="entry name" value="P-loop containing nucleoside triphosphate hydrolases"/>
    <property type="match status" value="1"/>
</dbReference>
<dbReference type="GO" id="GO:0005829">
    <property type="term" value="C:cytosol"/>
    <property type="evidence" value="ECO:0007669"/>
    <property type="project" value="TreeGrafter"/>
</dbReference>
<dbReference type="FunFam" id="3.40.50.300:FF:000013">
    <property type="entry name" value="PhoH family ATPase"/>
    <property type="match status" value="1"/>
</dbReference>
<dbReference type="RefSeq" id="WP_012004002.1">
    <property type="nucleotide sequence ID" value="NC_009828.1"/>
</dbReference>
<dbReference type="Proteomes" id="UP000002016">
    <property type="component" value="Chromosome"/>
</dbReference>
<evidence type="ECO:0000256" key="4">
    <source>
        <dbReference type="ARBA" id="ARBA00022741"/>
    </source>
</evidence>
<comment type="similarity">
    <text evidence="2">Belongs to the PhoH family.</text>
</comment>
<dbReference type="PANTHER" id="PTHR30473">
    <property type="entry name" value="PROTEIN PHOH"/>
    <property type="match status" value="1"/>
</dbReference>
<reference evidence="8 9" key="1">
    <citation type="submission" date="2007-08" db="EMBL/GenBank/DDBJ databases">
        <title>Complete sequence of Thermotoga lettingae TMO.</title>
        <authorList>
            <consortium name="US DOE Joint Genome Institute"/>
            <person name="Copeland A."/>
            <person name="Lucas S."/>
            <person name="Lapidus A."/>
            <person name="Barry K."/>
            <person name="Glavina del Rio T."/>
            <person name="Dalin E."/>
            <person name="Tice H."/>
            <person name="Pitluck S."/>
            <person name="Foster B."/>
            <person name="Bruce D."/>
            <person name="Schmutz J."/>
            <person name="Larimer F."/>
            <person name="Land M."/>
            <person name="Hauser L."/>
            <person name="Kyrpides N."/>
            <person name="Mikhailova N."/>
            <person name="Nelson K."/>
            <person name="Gogarten J.P."/>
            <person name="Noll K."/>
            <person name="Richardson P."/>
        </authorList>
    </citation>
    <scope>NUCLEOTIDE SEQUENCE [LARGE SCALE GENOMIC DNA]</scope>
    <source>
        <strain evidence="9">ATCC BAA-301 / DSM 14385 / NBRC 107922 / TMO</strain>
    </source>
</reference>
<gene>
    <name evidence="8" type="ordered locus">Tlet_1972</name>
</gene>
<protein>
    <recommendedName>
        <fullName evidence="6">PhoH-like protein</fullName>
    </recommendedName>
</protein>
<keyword evidence="3" id="KW-0963">Cytoplasm</keyword>
<dbReference type="EMBL" id="CP000812">
    <property type="protein sequence ID" value="ABV34526.1"/>
    <property type="molecule type" value="Genomic_DNA"/>
</dbReference>
<evidence type="ECO:0000259" key="7">
    <source>
        <dbReference type="Pfam" id="PF02562"/>
    </source>
</evidence>
<organism evidence="8 9">
    <name type="scientific">Pseudothermotoga lettingae (strain ATCC BAA-301 / DSM 14385 / NBRC 107922 / TMO)</name>
    <name type="common">Thermotoga lettingae</name>
    <dbReference type="NCBI Taxonomy" id="416591"/>
    <lineage>
        <taxon>Bacteria</taxon>
        <taxon>Thermotogati</taxon>
        <taxon>Thermotogota</taxon>
        <taxon>Thermotogae</taxon>
        <taxon>Thermotogales</taxon>
        <taxon>Thermotogaceae</taxon>
        <taxon>Pseudothermotoga</taxon>
    </lineage>
</organism>
<accession>A8F8P2</accession>
<dbReference type="eggNOG" id="COG1702">
    <property type="taxonomic scope" value="Bacteria"/>
</dbReference>
<keyword evidence="4" id="KW-0547">Nucleotide-binding</keyword>
<dbReference type="InterPro" id="IPR003714">
    <property type="entry name" value="PhoH"/>
</dbReference>
<proteinExistence type="inferred from homology"/>
<dbReference type="HOGENOM" id="CLU_051654_0_0_0"/>
<evidence type="ECO:0000313" key="8">
    <source>
        <dbReference type="EMBL" id="ABV34526.1"/>
    </source>
</evidence>
<sequence>MTNKGDIIYFGGDLKLVSKIVEVPDNVDMVVVLGQYDNRLRFLRKKFSVNIEVFDKKITVAGSDNSVVETVENILSQVVTAAKKGYVMDWGEFESLVDFYTAWGGTVDIDHQEVLLAGKIRPKTRGQKEYVEAMKKHDVVFAIGPAGTGKTYLAVAMALDYLRSGAVQRIILTRPAVEAGERLGFLPGDLVEKVDPYLRPIYDAIMDMMPAEKFYSYRQKGIVEIAPLAFMRGRTLNNCFVILDEAQNTTHQQMKMFLTRIGFSSKAVITGDVTQIDIDKGNSGLIECEEILKGVEGIAFVYLTDLDVVRHPIVKNIIKAYENYERNRHEKDH</sequence>
<evidence type="ECO:0000256" key="3">
    <source>
        <dbReference type="ARBA" id="ARBA00022490"/>
    </source>
</evidence>
<dbReference type="AlphaFoldDB" id="A8F8P2"/>
<evidence type="ECO:0000313" key="9">
    <source>
        <dbReference type="Proteomes" id="UP000002016"/>
    </source>
</evidence>
<evidence type="ECO:0000256" key="6">
    <source>
        <dbReference type="ARBA" id="ARBA00039970"/>
    </source>
</evidence>
<keyword evidence="5" id="KW-0067">ATP-binding</keyword>